<dbReference type="InterPro" id="IPR000827">
    <property type="entry name" value="Chemokine_CC_CS"/>
</dbReference>
<dbReference type="SUPFAM" id="SSF54117">
    <property type="entry name" value="Interleukin 8-like chemokines"/>
    <property type="match status" value="1"/>
</dbReference>
<feature type="chain" id="PRO_5044949187" description="C-C motif chemokine" evidence="4">
    <location>
        <begin position="21"/>
        <end position="100"/>
    </location>
</feature>
<dbReference type="Proteomes" id="UP000694863">
    <property type="component" value="Unplaced"/>
</dbReference>
<evidence type="ECO:0000313" key="6">
    <source>
        <dbReference type="Proteomes" id="UP000694863"/>
    </source>
</evidence>
<dbReference type="PANTHER" id="PTHR12015:SF21">
    <property type="entry name" value="C-C MOTIF CHEMOKINE 16"/>
    <property type="match status" value="1"/>
</dbReference>
<organism evidence="6 7">
    <name type="scientific">Echinops telfairi</name>
    <name type="common">Lesser hedgehog tenrec</name>
    <dbReference type="NCBI Taxonomy" id="9371"/>
    <lineage>
        <taxon>Eukaryota</taxon>
        <taxon>Metazoa</taxon>
        <taxon>Chordata</taxon>
        <taxon>Craniata</taxon>
        <taxon>Vertebrata</taxon>
        <taxon>Euteleostomi</taxon>
        <taxon>Mammalia</taxon>
        <taxon>Eutheria</taxon>
        <taxon>Afrotheria</taxon>
        <taxon>Tenrecidae</taxon>
        <taxon>Tenrecinae</taxon>
        <taxon>Echinops</taxon>
    </lineage>
</organism>
<comment type="similarity">
    <text evidence="1 4">Belongs to the intercrine beta (chemokine CC) family.</text>
</comment>
<dbReference type="CDD" id="cd00272">
    <property type="entry name" value="Chemokine_CC"/>
    <property type="match status" value="1"/>
</dbReference>
<keyword evidence="6" id="KW-1185">Reference proteome</keyword>
<comment type="subcellular location">
    <subcellularLocation>
        <location evidence="4">Secreted</location>
    </subcellularLocation>
</comment>
<evidence type="ECO:0000256" key="1">
    <source>
        <dbReference type="ARBA" id="ARBA00010868"/>
    </source>
</evidence>
<reference evidence="7" key="1">
    <citation type="submission" date="2025-08" db="UniProtKB">
        <authorList>
            <consortium name="RefSeq"/>
        </authorList>
    </citation>
    <scope>IDENTIFICATION</scope>
</reference>
<evidence type="ECO:0000256" key="3">
    <source>
        <dbReference type="ARBA" id="ARBA00023157"/>
    </source>
</evidence>
<keyword evidence="4" id="KW-0145">Chemotaxis</keyword>
<sequence>MKVSVTALLLLVFTFTVVSAYHSQPRIPESANPPPSCCLKHTEKVLPRKLVAGYIKALSCPLPSIIFVTKKNREICANPGDDWVQEYIKKLPLLPPRSLA</sequence>
<evidence type="ECO:0000256" key="2">
    <source>
        <dbReference type="ARBA" id="ARBA00022514"/>
    </source>
</evidence>
<name>A0ABM0ITN6_ECHTE</name>
<dbReference type="Pfam" id="PF00048">
    <property type="entry name" value="IL8"/>
    <property type="match status" value="1"/>
</dbReference>
<evidence type="ECO:0000313" key="7">
    <source>
        <dbReference type="RefSeq" id="XP_004707414.1"/>
    </source>
</evidence>
<keyword evidence="3" id="KW-1015">Disulfide bond</keyword>
<proteinExistence type="inferred from homology"/>
<dbReference type="GeneID" id="101640062"/>
<gene>
    <name evidence="7" type="primary">CCL16</name>
</gene>
<evidence type="ECO:0000259" key="5">
    <source>
        <dbReference type="SMART" id="SM00199"/>
    </source>
</evidence>
<dbReference type="PROSITE" id="PS00472">
    <property type="entry name" value="SMALL_CYTOKINES_CC"/>
    <property type="match status" value="1"/>
</dbReference>
<dbReference type="RefSeq" id="XP_004707414.1">
    <property type="nucleotide sequence ID" value="XM_004707357.2"/>
</dbReference>
<evidence type="ECO:0000256" key="4">
    <source>
        <dbReference type="RuleBase" id="RU361150"/>
    </source>
</evidence>
<feature type="domain" description="Chemokine interleukin-8-like" evidence="5">
    <location>
        <begin position="34"/>
        <end position="91"/>
    </location>
</feature>
<protein>
    <recommendedName>
        <fullName evidence="4">C-C motif chemokine</fullName>
    </recommendedName>
</protein>
<feature type="signal peptide" evidence="4">
    <location>
        <begin position="1"/>
        <end position="20"/>
    </location>
</feature>
<dbReference type="PANTHER" id="PTHR12015">
    <property type="entry name" value="SMALL INDUCIBLE CYTOKINE A"/>
    <property type="match status" value="1"/>
</dbReference>
<dbReference type="SMART" id="SM00199">
    <property type="entry name" value="SCY"/>
    <property type="match status" value="1"/>
</dbReference>
<keyword evidence="4" id="KW-0964">Secreted</keyword>
<dbReference type="InterPro" id="IPR039809">
    <property type="entry name" value="Chemokine_b/g/d"/>
</dbReference>
<dbReference type="Gene3D" id="2.40.50.40">
    <property type="match status" value="1"/>
</dbReference>
<keyword evidence="2 4" id="KW-0202">Cytokine</keyword>
<dbReference type="InterPro" id="IPR001811">
    <property type="entry name" value="Chemokine_IL8-like_dom"/>
</dbReference>
<keyword evidence="4" id="KW-0732">Signal</keyword>
<accession>A0ABM0ITN6</accession>
<dbReference type="InterPro" id="IPR036048">
    <property type="entry name" value="Interleukin_8-like_sf"/>
</dbReference>